<accession>A0ABN6Y9Y3</accession>
<evidence type="ECO:0000313" key="2">
    <source>
        <dbReference type="EMBL" id="BDZ53841.1"/>
    </source>
</evidence>
<proteinExistence type="predicted"/>
<gene>
    <name evidence="2" type="ORF">GCM10025870_09140</name>
</gene>
<organism evidence="2 3">
    <name type="scientific">Agromyces marinus</name>
    <dbReference type="NCBI Taxonomy" id="1389020"/>
    <lineage>
        <taxon>Bacteria</taxon>
        <taxon>Bacillati</taxon>
        <taxon>Actinomycetota</taxon>
        <taxon>Actinomycetes</taxon>
        <taxon>Micrococcales</taxon>
        <taxon>Microbacteriaceae</taxon>
        <taxon>Agromyces</taxon>
    </lineage>
</organism>
<sequence length="82" mass="8430">MRIRGDDAAGLMPDGRESGVRVAFERIEEPGVAVAHDAEDMIDVGGEGAGDVRGDGGHDEAFRDDDGRGGFRMCLAGPAGSA</sequence>
<dbReference type="Proteomes" id="UP001321477">
    <property type="component" value="Chromosome"/>
</dbReference>
<evidence type="ECO:0000313" key="3">
    <source>
        <dbReference type="Proteomes" id="UP001321477"/>
    </source>
</evidence>
<name>A0ABN6Y9Y3_9MICO</name>
<feature type="compositionally biased region" description="Basic and acidic residues" evidence="1">
    <location>
        <begin position="50"/>
        <end position="68"/>
    </location>
</feature>
<protein>
    <submittedName>
        <fullName evidence="2">Uncharacterized protein</fullName>
    </submittedName>
</protein>
<keyword evidence="3" id="KW-1185">Reference proteome</keyword>
<dbReference type="EMBL" id="AP027734">
    <property type="protein sequence ID" value="BDZ53841.1"/>
    <property type="molecule type" value="Genomic_DNA"/>
</dbReference>
<evidence type="ECO:0000256" key="1">
    <source>
        <dbReference type="SAM" id="MobiDB-lite"/>
    </source>
</evidence>
<feature type="region of interest" description="Disordered" evidence="1">
    <location>
        <begin position="45"/>
        <end position="68"/>
    </location>
</feature>
<reference evidence="3" key="1">
    <citation type="journal article" date="2019" name="Int. J. Syst. Evol. Microbiol.">
        <title>The Global Catalogue of Microorganisms (GCM) 10K type strain sequencing project: providing services to taxonomists for standard genome sequencing and annotation.</title>
        <authorList>
            <consortium name="The Broad Institute Genomics Platform"/>
            <consortium name="The Broad Institute Genome Sequencing Center for Infectious Disease"/>
            <person name="Wu L."/>
            <person name="Ma J."/>
        </authorList>
    </citation>
    <scope>NUCLEOTIDE SEQUENCE [LARGE SCALE GENOMIC DNA]</scope>
    <source>
        <strain evidence="3">NBRC 109019</strain>
    </source>
</reference>